<proteinExistence type="predicted"/>
<organism evidence="1 2">
    <name type="scientific">Streptacidiphilus jiangxiensis</name>
    <dbReference type="NCBI Taxonomy" id="235985"/>
    <lineage>
        <taxon>Bacteria</taxon>
        <taxon>Bacillati</taxon>
        <taxon>Actinomycetota</taxon>
        <taxon>Actinomycetes</taxon>
        <taxon>Kitasatosporales</taxon>
        <taxon>Streptomycetaceae</taxon>
        <taxon>Streptacidiphilus</taxon>
    </lineage>
</organism>
<dbReference type="RefSeq" id="WP_075004260.1">
    <property type="nucleotide sequence ID" value="NZ_FOAZ01000041.1"/>
</dbReference>
<dbReference type="STRING" id="235985.SAMN05414137_14149"/>
<gene>
    <name evidence="1" type="ORF">SAMN05414137_14149</name>
</gene>
<sequence>MNIDDHAAVIRPHHEDYLIHRTRERLTPAERLPELLASYRKADGDLGAVLGRYGLTDQLGDGPLEADCECASCQEPTDYFDPTATLQWAYLLTPAGIHVAGPFDMWLRHEEAAAVWAAEADDYLPTAPEPEGRLGQGTLVPWTTDPGQDFTAPAYRWQLGNPVEVVDTTAYRANDVTYAYRVAAYGRAEQLLLDHGCVPSGHGDQPASIGVAATRGYRLPPGTPRWVVQGRSEADRALEDYAEPVLSIYHDAVRSHRHSEDLAQVVLRHVRRPGEQSVALSGYRQLEEDLQTRARIGL</sequence>
<dbReference type="Proteomes" id="UP000183015">
    <property type="component" value="Unassembled WGS sequence"/>
</dbReference>
<protein>
    <submittedName>
        <fullName evidence="1">Uncharacterized protein</fullName>
    </submittedName>
</protein>
<dbReference type="EMBL" id="FOAZ01000041">
    <property type="protein sequence ID" value="SEM66386.1"/>
    <property type="molecule type" value="Genomic_DNA"/>
</dbReference>
<reference evidence="2" key="1">
    <citation type="submission" date="2016-10" db="EMBL/GenBank/DDBJ databases">
        <authorList>
            <person name="Varghese N."/>
        </authorList>
    </citation>
    <scope>NUCLEOTIDE SEQUENCE [LARGE SCALE GENOMIC DNA]</scope>
    <source>
        <strain evidence="2">DSM 45096 / BCRC 16803 / CGMCC 4.1857 / CIP 109030 / JCM 12277 / KCTC 19219 / NBRC 100920 / 33214</strain>
    </source>
</reference>
<dbReference type="AlphaFoldDB" id="A0A1H8A7C5"/>
<evidence type="ECO:0000313" key="1">
    <source>
        <dbReference type="EMBL" id="SEM66386.1"/>
    </source>
</evidence>
<keyword evidence="2" id="KW-1185">Reference proteome</keyword>
<accession>A0A1H8A7C5</accession>
<evidence type="ECO:0000313" key="2">
    <source>
        <dbReference type="Proteomes" id="UP000183015"/>
    </source>
</evidence>
<name>A0A1H8A7C5_STRJI</name>